<sequence length="1213" mass="133160">MEGEKVAEFISHTQADPILARHILQKVNWDVEHALRLFFGPSHLSGTVRSAPNKFTTSVKPPIAPKPVFDHKPNHETMRLLAETGRQGGAKLAPLPPPRTRKMGALPKIHQEGYGPPSGLPPMTQEVLPITTLLSEPYHPRSGASTRSNNLPPIQKACQTDFCSSSCPAASPSMPSLSRPKNQSSHAKNALLIEKVRGTAVSLQEGQKTSPHHHLHNTSFSIAPAVPQHRTTTITTTPAAAAATGTAIDPSHVTLNSTCIISINNPNNNHTTRNNNIYPDPYSACSDSGTPPRPSLVSVTHTTNTPYGYSHHPPSRDSPPHTLSPAVPSNPPSCIIIPSTPPQETAKEIRDKIRPRERKNSEKSFSKEVLEDARRNLKAVEEGRVEMASSTTSGPSLSAPCSPAKPLLRKTEAVDLEEYDYYKKLSRGISKATDNVNLVSKARSEFAQEIWQAIDASRTPIFIETPVFTFTLPDLSIYSDEFRMFLERDLIETSTLVSLEGAGRLNWWALVGASQRLWPLATTGDGNCLLHAASLGMWGFHDRLLTLRKALYEFLTRSKYSRPLWRRWRWQVTQQNRETDLVYNGEEWEWEWANVLRLASSAPRGGKDATCEVLQGGEHKLGALEKAGGKTSSCNRLSNGFQDEQSEDCAGRVYESLEEIHVLALAHVLRRPIIVVADLTLKDVSGEPLAPIPFGGVYLPLECPPRECQRSPLLLTYDAAHFSALVVMETQAECTAPQLPGVIPVTDCCHELLPIQFVIDPGDDFVWGKDDVEPAVIQKLNITTHDKIGLLNEYLDVTQVAIPPSYLEACLAVDEAESPENYHQEVEKKSSESSFDSDEGPPYTDGMVGLFPGKSKASKQLQTVAKQFGSIGKSMSKKIKKNFGTLSKLGRTGSFRKREEYVKTCSLARSSCMPKIATHQNFILAAEIHTEKRHAYQEEMVRNYLNNARRRFEKDVAVRRRQEEEVRQLEMEQLERQAEVEGPVQCINPGCSMYGTALTSYMCSTCFSKQREQEQEYKRQASSSSSSTNSSSTNNLNSPKAQHPRVSEGPHYGAGKSKFYADLDPASAGEADKIPVHQALSSRKDGTLYLSNSTFYNDVPSVLSYNLAKSQATADEPDAGLAASALGESGPNVAAPTVTSLAGHGGVGFTPVAIDEVGIGLRGEERSESPSQPCITRDCKFYGSGSTSGYCSRCFQNAGSRSVMVQQIKSVQL</sequence>
<dbReference type="GO" id="GO:0070536">
    <property type="term" value="P:protein K63-linked deubiquitination"/>
    <property type="evidence" value="ECO:0007669"/>
    <property type="project" value="TreeGrafter"/>
</dbReference>
<dbReference type="PROSITE" id="PS51036">
    <property type="entry name" value="ZF_A20"/>
    <property type="match status" value="2"/>
</dbReference>
<keyword evidence="12" id="KW-0378">Hydrolase</keyword>
<evidence type="ECO:0000256" key="7">
    <source>
        <dbReference type="ARBA" id="ARBA00022553"/>
    </source>
</evidence>
<keyword evidence="9" id="KW-0479">Metal-binding</keyword>
<dbReference type="EC" id="3.4.19.12" evidence="5"/>
<evidence type="ECO:0000256" key="2">
    <source>
        <dbReference type="ARBA" id="ARBA00004123"/>
    </source>
</evidence>
<evidence type="ECO:0000256" key="1">
    <source>
        <dbReference type="ARBA" id="ARBA00000707"/>
    </source>
</evidence>
<dbReference type="Gene3D" id="1.20.5.4770">
    <property type="match status" value="1"/>
</dbReference>
<dbReference type="PROSITE" id="PS50802">
    <property type="entry name" value="OTU"/>
    <property type="match status" value="1"/>
</dbReference>
<feature type="region of interest" description="Disordered" evidence="16">
    <location>
        <begin position="821"/>
        <end position="841"/>
    </location>
</feature>
<dbReference type="GO" id="GO:0035871">
    <property type="term" value="P:protein K11-linked deubiquitination"/>
    <property type="evidence" value="ECO:0007669"/>
    <property type="project" value="TreeGrafter"/>
</dbReference>
<keyword evidence="20" id="KW-1185">Reference proteome</keyword>
<evidence type="ECO:0000256" key="16">
    <source>
        <dbReference type="SAM" id="MobiDB-lite"/>
    </source>
</evidence>
<comment type="subcellular location">
    <subcellularLocation>
        <location evidence="3">Cytoplasm</location>
    </subcellularLocation>
    <subcellularLocation>
        <location evidence="2">Nucleus</location>
    </subcellularLocation>
</comment>
<evidence type="ECO:0000259" key="18">
    <source>
        <dbReference type="PROSITE" id="PS51036"/>
    </source>
</evidence>
<dbReference type="EMBL" id="JACEEZ010014617">
    <property type="protein sequence ID" value="KAG0719368.1"/>
    <property type="molecule type" value="Genomic_DNA"/>
</dbReference>
<dbReference type="InterPro" id="IPR002653">
    <property type="entry name" value="Znf_A20"/>
</dbReference>
<feature type="domain" description="OTU" evidence="17">
    <location>
        <begin position="517"/>
        <end position="728"/>
    </location>
</feature>
<dbReference type="GO" id="GO:0070530">
    <property type="term" value="F:K63-linked polyubiquitin modification-dependent protein binding"/>
    <property type="evidence" value="ECO:0007669"/>
    <property type="project" value="TreeGrafter"/>
</dbReference>
<dbReference type="GO" id="GO:0071108">
    <property type="term" value="P:protein K48-linked deubiquitination"/>
    <property type="evidence" value="ECO:0007669"/>
    <property type="project" value="TreeGrafter"/>
</dbReference>
<dbReference type="Pfam" id="PF14555">
    <property type="entry name" value="UBA_4"/>
    <property type="match status" value="1"/>
</dbReference>
<evidence type="ECO:0000259" key="17">
    <source>
        <dbReference type="PROSITE" id="PS50802"/>
    </source>
</evidence>
<dbReference type="InterPro" id="IPR051346">
    <property type="entry name" value="OTU_Deubiquitinase"/>
</dbReference>
<evidence type="ECO:0000256" key="15">
    <source>
        <dbReference type="ARBA" id="ARBA00023242"/>
    </source>
</evidence>
<dbReference type="InterPro" id="IPR009060">
    <property type="entry name" value="UBA-like_sf"/>
</dbReference>
<keyword evidence="6" id="KW-0963">Cytoplasm</keyword>
<dbReference type="GO" id="GO:0005634">
    <property type="term" value="C:nucleus"/>
    <property type="evidence" value="ECO:0007669"/>
    <property type="project" value="UniProtKB-SubCell"/>
</dbReference>
<feature type="region of interest" description="Disordered" evidence="16">
    <location>
        <begin position="1017"/>
        <end position="1058"/>
    </location>
</feature>
<dbReference type="InterPro" id="IPR003323">
    <property type="entry name" value="OTU_dom"/>
</dbReference>
<dbReference type="Pfam" id="PF01754">
    <property type="entry name" value="zf-A20"/>
    <property type="match status" value="1"/>
</dbReference>
<keyword evidence="10" id="KW-0863">Zinc-finger</keyword>
<reference evidence="19" key="1">
    <citation type="submission" date="2020-07" db="EMBL/GenBank/DDBJ databases">
        <title>The High-quality genome of the commercially important snow crab, Chionoecetes opilio.</title>
        <authorList>
            <person name="Jeong J.-H."/>
            <person name="Ryu S."/>
        </authorList>
    </citation>
    <scope>NUCLEOTIDE SEQUENCE</scope>
    <source>
        <strain evidence="19">MADBK_172401_WGS</strain>
        <tissue evidence="19">Digestive gland</tissue>
    </source>
</reference>
<evidence type="ECO:0000256" key="9">
    <source>
        <dbReference type="ARBA" id="ARBA00022723"/>
    </source>
</evidence>
<dbReference type="OrthoDB" id="10064699at2759"/>
<dbReference type="Pfam" id="PF02338">
    <property type="entry name" value="OTU"/>
    <property type="match status" value="1"/>
</dbReference>
<evidence type="ECO:0000256" key="8">
    <source>
        <dbReference type="ARBA" id="ARBA00022670"/>
    </source>
</evidence>
<keyword evidence="11" id="KW-0833">Ubl conjugation pathway</keyword>
<evidence type="ECO:0000256" key="5">
    <source>
        <dbReference type="ARBA" id="ARBA00012759"/>
    </source>
</evidence>
<dbReference type="Gene3D" id="4.10.240.30">
    <property type="match status" value="1"/>
</dbReference>
<keyword evidence="7" id="KW-0597">Phosphoprotein</keyword>
<evidence type="ECO:0000256" key="10">
    <source>
        <dbReference type="ARBA" id="ARBA00022771"/>
    </source>
</evidence>
<dbReference type="GO" id="GO:0008270">
    <property type="term" value="F:zinc ion binding"/>
    <property type="evidence" value="ECO:0007669"/>
    <property type="project" value="UniProtKB-KW"/>
</dbReference>
<gene>
    <name evidence="19" type="primary">Otud7b</name>
    <name evidence="19" type="ORF">GWK47_050615</name>
</gene>
<dbReference type="CDD" id="cd22768">
    <property type="entry name" value="OTU_OTUD7"/>
    <property type="match status" value="1"/>
</dbReference>
<dbReference type="PANTHER" id="PTHR13367">
    <property type="entry name" value="UBIQUITIN THIOESTERASE"/>
    <property type="match status" value="1"/>
</dbReference>
<dbReference type="SUPFAM" id="SSF46934">
    <property type="entry name" value="UBA-like"/>
    <property type="match status" value="1"/>
</dbReference>
<protein>
    <recommendedName>
        <fullName evidence="5">ubiquitinyl hydrolase 1</fullName>
        <ecNumber evidence="5">3.4.19.12</ecNumber>
    </recommendedName>
</protein>
<name>A0A8J4Y2I2_CHIOP</name>
<evidence type="ECO:0000256" key="3">
    <source>
        <dbReference type="ARBA" id="ARBA00004496"/>
    </source>
</evidence>
<evidence type="ECO:0000256" key="14">
    <source>
        <dbReference type="ARBA" id="ARBA00022833"/>
    </source>
</evidence>
<feature type="compositionally biased region" description="Low complexity" evidence="16">
    <location>
        <begin position="1020"/>
        <end position="1038"/>
    </location>
</feature>
<feature type="domain" description="A20-type" evidence="18">
    <location>
        <begin position="1168"/>
        <end position="1203"/>
    </location>
</feature>
<feature type="compositionally biased region" description="Basic and acidic residues" evidence="16">
    <location>
        <begin position="821"/>
        <end position="831"/>
    </location>
</feature>
<keyword evidence="8" id="KW-0645">Protease</keyword>
<evidence type="ECO:0000256" key="6">
    <source>
        <dbReference type="ARBA" id="ARBA00022490"/>
    </source>
</evidence>
<evidence type="ECO:0000256" key="13">
    <source>
        <dbReference type="ARBA" id="ARBA00022807"/>
    </source>
</evidence>
<evidence type="ECO:0000313" key="19">
    <source>
        <dbReference type="EMBL" id="KAG0719368.1"/>
    </source>
</evidence>
<dbReference type="SMART" id="SM00259">
    <property type="entry name" value="ZnF_A20"/>
    <property type="match status" value="2"/>
</dbReference>
<dbReference type="Gene3D" id="1.10.8.10">
    <property type="entry name" value="DNA helicase RuvA subunit, C-terminal domain"/>
    <property type="match status" value="1"/>
</dbReference>
<keyword evidence="14" id="KW-0862">Zinc</keyword>
<dbReference type="AlphaFoldDB" id="A0A8J4Y2I2"/>
<keyword evidence="15" id="KW-0539">Nucleus</keyword>
<dbReference type="GO" id="GO:0003677">
    <property type="term" value="F:DNA binding"/>
    <property type="evidence" value="ECO:0007669"/>
    <property type="project" value="InterPro"/>
</dbReference>
<accession>A0A8J4Y2I2</accession>
<dbReference type="PANTHER" id="PTHR13367:SF27">
    <property type="entry name" value="OTU DOMAIN-CONTAINING PROTEIN"/>
    <property type="match status" value="1"/>
</dbReference>
<feature type="compositionally biased region" description="Polar residues" evidence="16">
    <location>
        <begin position="297"/>
        <end position="307"/>
    </location>
</feature>
<dbReference type="GO" id="GO:0005737">
    <property type="term" value="C:cytoplasm"/>
    <property type="evidence" value="ECO:0007669"/>
    <property type="project" value="UniProtKB-SubCell"/>
</dbReference>
<evidence type="ECO:0000313" key="20">
    <source>
        <dbReference type="Proteomes" id="UP000770661"/>
    </source>
</evidence>
<feature type="domain" description="A20-type" evidence="18">
    <location>
        <begin position="980"/>
        <end position="1015"/>
    </location>
</feature>
<dbReference type="Proteomes" id="UP000770661">
    <property type="component" value="Unassembled WGS sequence"/>
</dbReference>
<proteinExistence type="inferred from homology"/>
<keyword evidence="13" id="KW-0788">Thiol protease</keyword>
<feature type="compositionally biased region" description="Basic and acidic residues" evidence="16">
    <location>
        <begin position="345"/>
        <end position="367"/>
    </location>
</feature>
<dbReference type="CDD" id="cd14273">
    <property type="entry name" value="UBA_TAP-C_like"/>
    <property type="match status" value="1"/>
</dbReference>
<evidence type="ECO:0000256" key="12">
    <source>
        <dbReference type="ARBA" id="ARBA00022801"/>
    </source>
</evidence>
<comment type="catalytic activity">
    <reaction evidence="1">
        <text>Thiol-dependent hydrolysis of ester, thioester, amide, peptide and isopeptide bonds formed by the C-terminal Gly of ubiquitin (a 76-residue protein attached to proteins as an intracellular targeting signal).</text>
        <dbReference type="EC" id="3.4.19.12"/>
    </reaction>
</comment>
<feature type="region of interest" description="Disordered" evidence="16">
    <location>
        <begin position="285"/>
        <end position="367"/>
    </location>
</feature>
<organism evidence="19 20">
    <name type="scientific">Chionoecetes opilio</name>
    <name type="common">Atlantic snow crab</name>
    <name type="synonym">Cancer opilio</name>
    <dbReference type="NCBI Taxonomy" id="41210"/>
    <lineage>
        <taxon>Eukaryota</taxon>
        <taxon>Metazoa</taxon>
        <taxon>Ecdysozoa</taxon>
        <taxon>Arthropoda</taxon>
        <taxon>Crustacea</taxon>
        <taxon>Multicrustacea</taxon>
        <taxon>Malacostraca</taxon>
        <taxon>Eumalacostraca</taxon>
        <taxon>Eucarida</taxon>
        <taxon>Decapoda</taxon>
        <taxon>Pleocyemata</taxon>
        <taxon>Brachyura</taxon>
        <taxon>Eubrachyura</taxon>
        <taxon>Majoidea</taxon>
        <taxon>Majidae</taxon>
        <taxon>Chionoecetes</taxon>
    </lineage>
</organism>
<evidence type="ECO:0000256" key="4">
    <source>
        <dbReference type="ARBA" id="ARBA00005865"/>
    </source>
</evidence>
<dbReference type="GO" id="GO:0071947">
    <property type="term" value="P:protein deubiquitination involved in ubiquitin-dependent protein catabolic process"/>
    <property type="evidence" value="ECO:0007669"/>
    <property type="project" value="TreeGrafter"/>
</dbReference>
<evidence type="ECO:0000256" key="11">
    <source>
        <dbReference type="ARBA" id="ARBA00022786"/>
    </source>
</evidence>
<comment type="similarity">
    <text evidence="4">Belongs to the peptidase C64 family.</text>
</comment>
<comment type="caution">
    <text evidence="19">The sequence shown here is derived from an EMBL/GenBank/DDBJ whole genome shotgun (WGS) entry which is preliminary data.</text>
</comment>
<dbReference type="GO" id="GO:0004843">
    <property type="term" value="F:cysteine-type deubiquitinase activity"/>
    <property type="evidence" value="ECO:0007669"/>
    <property type="project" value="UniProtKB-EC"/>
</dbReference>